<keyword evidence="2" id="KW-0812">Transmembrane</keyword>
<dbReference type="InterPro" id="IPR024230">
    <property type="entry name" value="GspL_cyto_dom"/>
</dbReference>
<dbReference type="Pfam" id="PF05134">
    <property type="entry name" value="T2SSL"/>
    <property type="match status" value="1"/>
</dbReference>
<dbReference type="RefSeq" id="WP_021783694.1">
    <property type="nucleotide sequence ID" value="NZ_KK214945.1"/>
</dbReference>
<reference evidence="4 5" key="1">
    <citation type="submission" date="2017-12" db="EMBL/GenBank/DDBJ databases">
        <title>Isolation and characterization of an aerobic denitrifying Pseudomonas monteilii CY06 from aquaculture ponds.</title>
        <authorList>
            <person name="Ma Q."/>
            <person name="Cai Y."/>
            <person name="He Z."/>
        </authorList>
    </citation>
    <scope>NUCLEOTIDE SEQUENCE [LARGE SCALE GENOMIC DNA]</scope>
    <source>
        <strain evidence="4 5">CY06</strain>
    </source>
</reference>
<dbReference type="NCBIfam" id="TIGR01709">
    <property type="entry name" value="typeII_sec_gspL"/>
    <property type="match status" value="1"/>
</dbReference>
<dbReference type="GO" id="GO:0009276">
    <property type="term" value="C:Gram-negative-bacterium-type cell wall"/>
    <property type="evidence" value="ECO:0007669"/>
    <property type="project" value="InterPro"/>
</dbReference>
<dbReference type="EMBL" id="PJCG01000022">
    <property type="protein sequence ID" value="PKI22101.1"/>
    <property type="molecule type" value="Genomic_DNA"/>
</dbReference>
<dbReference type="Gene3D" id="3.30.420.380">
    <property type="match status" value="1"/>
</dbReference>
<protein>
    <recommendedName>
        <fullName evidence="1">Type II secretion system protein L</fullName>
        <shortName evidence="1">T2SS protein L</shortName>
    </recommendedName>
</protein>
<keyword evidence="2" id="KW-1133">Transmembrane helix</keyword>
<name>A0A2N1IRA6_9PSED</name>
<sequence length="370" mass="39751">MSRHYLFLLAQGMPAAGLQWPALLYTAQGEQCRTTLGALPTWLAGAAVVLVLPMEMAGCCKLDPVPGRRPTRESLAYAAEEQLAEALETLHLAFGPPDAGGYRQVVTVALEEYRHLMSMLQAQGIDPVAVHVDADLLGTEEACALWFEGRWLLGGADGTRLAVSERQAHVLSRRLAPRLWLAEPGSPGEALSDKHVASAVGRLVDGGGTAVDLRQGTMRRQRSSPPWQALGGGMLAALLLVCLAGYLRADWLQQQALLQHAENVQMFARWAPGQVPGADLAAQVQALEQRPGPPTAVERLAMLADPLAGVGNVTIEHAEAKTSEGWTIDVVAQGFDDLERLRQRAPGVRMGHARQVGEGVRATISWLEAE</sequence>
<organism evidence="4 5">
    <name type="scientific">Pseudomonas monteilii</name>
    <dbReference type="NCBI Taxonomy" id="76759"/>
    <lineage>
        <taxon>Bacteria</taxon>
        <taxon>Pseudomonadati</taxon>
        <taxon>Pseudomonadota</taxon>
        <taxon>Gammaproteobacteria</taxon>
        <taxon>Pseudomonadales</taxon>
        <taxon>Pseudomonadaceae</taxon>
        <taxon>Pseudomonas</taxon>
    </lineage>
</organism>
<keyword evidence="2" id="KW-0472">Membrane</keyword>
<keyword evidence="1" id="KW-0653">Protein transport</keyword>
<evidence type="ECO:0000259" key="3">
    <source>
        <dbReference type="Pfam" id="PF05134"/>
    </source>
</evidence>
<feature type="domain" description="GspL cytoplasmic actin-ATPase-like" evidence="3">
    <location>
        <begin position="64"/>
        <end position="177"/>
    </location>
</feature>
<dbReference type="GO" id="GO:0015628">
    <property type="term" value="P:protein secretion by the type II secretion system"/>
    <property type="evidence" value="ECO:0007669"/>
    <property type="project" value="InterPro"/>
</dbReference>
<comment type="function">
    <text evidence="1">Inner membrane component of the type II secretion system required for the energy-dependent secretion of extracellular factors such as proteases and toxins from the periplasm.</text>
</comment>
<feature type="transmembrane region" description="Helical" evidence="2">
    <location>
        <begin position="227"/>
        <end position="247"/>
    </location>
</feature>
<dbReference type="GO" id="GO:0015627">
    <property type="term" value="C:type II protein secretion system complex"/>
    <property type="evidence" value="ECO:0007669"/>
    <property type="project" value="InterPro"/>
</dbReference>
<evidence type="ECO:0000313" key="4">
    <source>
        <dbReference type="EMBL" id="PKI22101.1"/>
    </source>
</evidence>
<gene>
    <name evidence="4" type="ORF">CXB65_14580</name>
</gene>
<dbReference type="InterPro" id="IPR043129">
    <property type="entry name" value="ATPase_NBD"/>
</dbReference>
<dbReference type="PIRSF" id="PIRSF015761">
    <property type="entry name" value="Protein_L"/>
    <property type="match status" value="1"/>
</dbReference>
<proteinExistence type="inferred from homology"/>
<keyword evidence="1" id="KW-0813">Transport</keyword>
<dbReference type="InterPro" id="IPR007812">
    <property type="entry name" value="T2SS_protein-GspL"/>
</dbReference>
<evidence type="ECO:0000256" key="2">
    <source>
        <dbReference type="SAM" id="Phobius"/>
    </source>
</evidence>
<dbReference type="SUPFAM" id="SSF53067">
    <property type="entry name" value="Actin-like ATPase domain"/>
    <property type="match status" value="1"/>
</dbReference>
<comment type="caution">
    <text evidence="4">The sequence shown here is derived from an EMBL/GenBank/DDBJ whole genome shotgun (WGS) entry which is preliminary data.</text>
</comment>
<dbReference type="Proteomes" id="UP000233399">
    <property type="component" value="Unassembled WGS sequence"/>
</dbReference>
<evidence type="ECO:0000256" key="1">
    <source>
        <dbReference type="PIRNR" id="PIRNR015761"/>
    </source>
</evidence>
<evidence type="ECO:0000313" key="5">
    <source>
        <dbReference type="Proteomes" id="UP000233399"/>
    </source>
</evidence>
<dbReference type="AlphaFoldDB" id="A0A2N1IRA6"/>
<accession>A0A2N1IRA6</accession>
<comment type="similarity">
    <text evidence="1">Belongs to the GSP L family.</text>
</comment>